<reference evidence="4 5" key="1">
    <citation type="submission" date="2015-05" db="EMBL/GenBank/DDBJ databases">
        <authorList>
            <person name="Tang B."/>
            <person name="Yu Y."/>
        </authorList>
    </citation>
    <scope>NUCLEOTIDE SEQUENCE [LARGE SCALE GENOMIC DNA]</scope>
    <source>
        <strain evidence="4 5">DSM 7029</strain>
    </source>
</reference>
<dbReference type="OrthoDB" id="9803111at2"/>
<dbReference type="STRING" id="413882.AAW51_4485"/>
<name>A0A0G3BUV9_9BURK</name>
<keyword evidence="2" id="KW-0812">Transmembrane</keyword>
<proteinExistence type="inferred from homology"/>
<feature type="transmembrane region" description="Helical" evidence="2">
    <location>
        <begin position="21"/>
        <end position="44"/>
    </location>
</feature>
<dbReference type="Pfam" id="PF02719">
    <property type="entry name" value="Polysacc_synt_2"/>
    <property type="match status" value="1"/>
</dbReference>
<feature type="transmembrane region" description="Helical" evidence="2">
    <location>
        <begin position="56"/>
        <end position="79"/>
    </location>
</feature>
<keyword evidence="5" id="KW-1185">Reference proteome</keyword>
<protein>
    <submittedName>
        <fullName evidence="4">Polysaccharide biosynthesis protein</fullName>
    </submittedName>
</protein>
<feature type="transmembrane region" description="Helical" evidence="2">
    <location>
        <begin position="91"/>
        <end position="111"/>
    </location>
</feature>
<dbReference type="SUPFAM" id="SSF53335">
    <property type="entry name" value="S-adenosyl-L-methionine-dependent methyltransferases"/>
    <property type="match status" value="1"/>
</dbReference>
<dbReference type="PANTHER" id="PTHR43318:SF1">
    <property type="entry name" value="POLYSACCHARIDE BIOSYNTHESIS PROTEIN EPSC-RELATED"/>
    <property type="match status" value="1"/>
</dbReference>
<dbReference type="PANTHER" id="PTHR43318">
    <property type="entry name" value="UDP-N-ACETYLGLUCOSAMINE 4,6-DEHYDRATASE"/>
    <property type="match status" value="1"/>
</dbReference>
<dbReference type="Proteomes" id="UP000035352">
    <property type="component" value="Chromosome"/>
</dbReference>
<evidence type="ECO:0000313" key="4">
    <source>
        <dbReference type="EMBL" id="AKJ31176.1"/>
    </source>
</evidence>
<dbReference type="InterPro" id="IPR029063">
    <property type="entry name" value="SAM-dependent_MTases_sf"/>
</dbReference>
<dbReference type="SUPFAM" id="SSF51735">
    <property type="entry name" value="NAD(P)-binding Rossmann-fold domains"/>
    <property type="match status" value="1"/>
</dbReference>
<dbReference type="PATRIC" id="fig|413882.6.peg.4685"/>
<evidence type="ECO:0000313" key="5">
    <source>
        <dbReference type="Proteomes" id="UP000035352"/>
    </source>
</evidence>
<gene>
    <name evidence="4" type="ORF">AAW51_4485</name>
</gene>
<feature type="domain" description="Polysaccharide biosynthesis protein CapD-like" evidence="3">
    <location>
        <begin position="294"/>
        <end position="571"/>
    </location>
</feature>
<dbReference type="InterPro" id="IPR036291">
    <property type="entry name" value="NAD(P)-bd_dom_sf"/>
</dbReference>
<keyword evidence="2" id="KW-0472">Membrane</keyword>
<dbReference type="Pfam" id="PF13727">
    <property type="entry name" value="CoA_binding_3"/>
    <property type="match status" value="1"/>
</dbReference>
<comment type="similarity">
    <text evidence="1">Belongs to the polysaccharide synthase family.</text>
</comment>
<dbReference type="KEGG" id="pbh:AAW51_4485"/>
<dbReference type="Gene3D" id="3.40.50.720">
    <property type="entry name" value="NAD(P)-binding Rossmann-like Domain"/>
    <property type="match status" value="2"/>
</dbReference>
<dbReference type="AlphaFoldDB" id="A0A0G3BUV9"/>
<dbReference type="CDD" id="cd05237">
    <property type="entry name" value="UDP_invert_4-6DH_SDR_e"/>
    <property type="match status" value="1"/>
</dbReference>
<sequence>MFFWHTLDAFLTRARAHRRPLSLLIDGVVIALAWNVTYLFRLGFDRWLSARPDYDPWVLLGLVGLYLTVFWAAGVPRGLWRFSGFGEVKRLTLACAIAGLLGAVIVLMAQLTEVPRAVLALHPVVSLMGLCGARVAYRMLYEHLRARHAGNGVETRRALVLGAGEAARLLLAGVQHQGYVIVGLLDDDPAKQHARLGGVPVLGPLAELARHVERRAVTHLIVAMPSLPPAERRRVIEAAAQTGLPVLTVPSAQELREGSQVGRVREIEPEDLLGREPVRLDEAGISECLNGKTVLITGAGGSIGSELCRQVARYGPSRLVLYELSEYALYRIEQELSEQFPHVALVRLVGDVKNAAHLRHSFGRWKPQVVFHAAAYKHVPLMEEDNSWAALQNNTLGTYLAASAAAEAGAERFVLISTDKAVNPTNVMGATKRAAEMVISHLATQGHATRFMAVRFGNVLGSSGSVIPKFKEQIARGGPVTVTHPDITRYFMTIPEAARLVIQAGAMGETGQVFVLDMGEPVRIAELARDMIRLSGHSLADISIVFTGLRPGEKLYEELLADSDTTLPTPIARLRVARLHQDHEAEWLRRTPEVLSALDATQGDEAVKRWLADCVPEYRRATGR</sequence>
<dbReference type="InterPro" id="IPR003869">
    <property type="entry name" value="Polysac_CapD-like"/>
</dbReference>
<dbReference type="EMBL" id="CP011371">
    <property type="protein sequence ID" value="AKJ31176.1"/>
    <property type="molecule type" value="Genomic_DNA"/>
</dbReference>
<dbReference type="InterPro" id="IPR051203">
    <property type="entry name" value="Polysaccharide_Synthase-Rel"/>
</dbReference>
<evidence type="ECO:0000256" key="1">
    <source>
        <dbReference type="ARBA" id="ARBA00007430"/>
    </source>
</evidence>
<evidence type="ECO:0000259" key="3">
    <source>
        <dbReference type="Pfam" id="PF02719"/>
    </source>
</evidence>
<evidence type="ECO:0000256" key="2">
    <source>
        <dbReference type="SAM" id="Phobius"/>
    </source>
</evidence>
<accession>A0A0G3BUV9</accession>
<dbReference type="RefSeq" id="WP_047196368.1">
    <property type="nucleotide sequence ID" value="NZ_CP011371.1"/>
</dbReference>
<organism evidence="4 5">
    <name type="scientific">Caldimonas brevitalea</name>
    <dbReference type="NCBI Taxonomy" id="413882"/>
    <lineage>
        <taxon>Bacteria</taxon>
        <taxon>Pseudomonadati</taxon>
        <taxon>Pseudomonadota</taxon>
        <taxon>Betaproteobacteria</taxon>
        <taxon>Burkholderiales</taxon>
        <taxon>Sphaerotilaceae</taxon>
        <taxon>Caldimonas</taxon>
    </lineage>
</organism>
<keyword evidence="2" id="KW-1133">Transmembrane helix</keyword>